<dbReference type="PRINTS" id="PR00702">
    <property type="entry name" value="ACRIFLAVINRP"/>
</dbReference>
<feature type="transmembrane region" description="Helical" evidence="2">
    <location>
        <begin position="908"/>
        <end position="933"/>
    </location>
</feature>
<dbReference type="SUPFAM" id="SSF82866">
    <property type="entry name" value="Multidrug efflux transporter AcrB transmembrane domain"/>
    <property type="match status" value="2"/>
</dbReference>
<feature type="transmembrane region" description="Helical" evidence="2">
    <location>
        <begin position="335"/>
        <end position="352"/>
    </location>
</feature>
<evidence type="ECO:0000313" key="4">
    <source>
        <dbReference type="Proteomes" id="UP001156882"/>
    </source>
</evidence>
<keyword evidence="2" id="KW-0812">Transmembrane</keyword>
<dbReference type="PANTHER" id="PTHR32063:SF21">
    <property type="entry name" value="MULTIDRUG RESISTANCE PROTEIN MDTB"/>
    <property type="match status" value="1"/>
</dbReference>
<dbReference type="RefSeq" id="WP_284316172.1">
    <property type="nucleotide sequence ID" value="NZ_BSPC01000069.1"/>
</dbReference>
<feature type="transmembrane region" description="Helical" evidence="2">
    <location>
        <begin position="430"/>
        <end position="456"/>
    </location>
</feature>
<sequence>MLSEICIRRPVATILLMVAFVAAGWFGYRQLPVAAVPRVDFPTIQVTATLPGASPETMASSVASILEKQFSAISDISQMSSTSTLGSTQIVLQFGLSRNIDGAALDVQAAMTTAQRHMPPEMTTPPSFRKVNPADQPVLFLALTSDQVRMSDIDRFAQSNIVPLLSTLPGIAQVNIFGSQQYAVRVEANLDQLTARGMTLDDLSKAIASANSNTPVGNTQTNGRNIILDATGPIRYAKGYMPIVITSKNGAPVLLQDVAQAVDSVENNQTASWRNDTRGIVLAIQRQPDANTVEVVDSIKEALPKIQATLPVGVNLDVMLDRSTSIRHAVEDVEFTLLLSILLVTIVIYFFLRSLRATLIPAIALPISLVGTFAGMYALGLSIDNISLLALTLCVGFVVDDAIVMLENIVRHVELGQKPFAAALIGSREVGFTILSMTMSLIAVFIPVIFMGGIIGRMFSEFGYVIGLAILISCVVSLTLTPMLCSRLIQEHDEHNKGWFLLRWFDLFFTSLTKGYQASLRWAVNAPALMLTITLATFVVTGIMFVNIPKGFFPQEDAGLISISTVGPDDVSFDAMAARQQAVVAELRKDPDVFSIISSIGGGASSQLSSGRMFMQLRDKPARKDKIDVVIRRLGEEAAKVPGISTYFQAVQSINIGATSSRSQYQYALMSPDIDELRASAQKVEARMAQIPGISGVNSDLQIKARDAVVEIDRNNAAKLGVTVDQIRSILYSAYGTNQVSTIYAPENTYEVILEASDAYSSTQDMMRKLNVRSTSGALIPLDSVANIVEKPAAVSLSHIGQLPSVTISFNLQPGVALSQAVAEIEKATKELNVPASISTQFQGTAQQFQDSLSGMPFLLFAAVLVVYILLGILYESFIHPLTILSGIPTAGIGALLTLQLFGLELSIIAMIGLIMLIGIVKKNAIMMVDFAVERRAAGASAKEAIVEAAVLRFRPIMMTSFAAILGALPIALGQGAGAELRQPLGVAVVGGLMVSQLLTLYITPVVYLAMDYISGLFGASPDRVPARDHAVLPEPEQHDPRPETLPGQAEPDREVAKKKGGLMAAAE</sequence>
<dbReference type="SUPFAM" id="SSF82714">
    <property type="entry name" value="Multidrug efflux transporter AcrB TolC docking domain, DN and DC subdomains"/>
    <property type="match status" value="2"/>
</dbReference>
<dbReference type="Gene3D" id="1.20.1640.10">
    <property type="entry name" value="Multidrug efflux transporter AcrB transmembrane domain"/>
    <property type="match status" value="2"/>
</dbReference>
<gene>
    <name evidence="3" type="ORF">GCM10007874_62760</name>
</gene>
<feature type="region of interest" description="Disordered" evidence="1">
    <location>
        <begin position="1028"/>
        <end position="1068"/>
    </location>
</feature>
<keyword evidence="2" id="KW-1133">Transmembrane helix</keyword>
<dbReference type="Gene3D" id="3.30.70.1430">
    <property type="entry name" value="Multidrug efflux transporter AcrB pore domain"/>
    <property type="match status" value="2"/>
</dbReference>
<organism evidence="3 4">
    <name type="scientific">Labrys miyagiensis</name>
    <dbReference type="NCBI Taxonomy" id="346912"/>
    <lineage>
        <taxon>Bacteria</taxon>
        <taxon>Pseudomonadati</taxon>
        <taxon>Pseudomonadota</taxon>
        <taxon>Alphaproteobacteria</taxon>
        <taxon>Hyphomicrobiales</taxon>
        <taxon>Xanthobacteraceae</taxon>
        <taxon>Labrys</taxon>
    </lineage>
</organism>
<evidence type="ECO:0000313" key="3">
    <source>
        <dbReference type="EMBL" id="GLS23256.1"/>
    </source>
</evidence>
<feature type="transmembrane region" description="Helical" evidence="2">
    <location>
        <begin position="462"/>
        <end position="480"/>
    </location>
</feature>
<dbReference type="SUPFAM" id="SSF82693">
    <property type="entry name" value="Multidrug efflux transporter AcrB pore domain, PN1, PN2, PC1 and PC2 subdomains"/>
    <property type="match status" value="3"/>
</dbReference>
<protein>
    <submittedName>
        <fullName evidence="3">Multidrug transporter</fullName>
    </submittedName>
</protein>
<evidence type="ECO:0000256" key="1">
    <source>
        <dbReference type="SAM" id="MobiDB-lite"/>
    </source>
</evidence>
<dbReference type="InterPro" id="IPR001036">
    <property type="entry name" value="Acrflvin-R"/>
</dbReference>
<dbReference type="Pfam" id="PF00873">
    <property type="entry name" value="ACR_tran"/>
    <property type="match status" value="1"/>
</dbReference>
<dbReference type="EMBL" id="BSPC01000069">
    <property type="protein sequence ID" value="GLS23256.1"/>
    <property type="molecule type" value="Genomic_DNA"/>
</dbReference>
<feature type="transmembrane region" description="Helical" evidence="2">
    <location>
        <begin position="855"/>
        <end position="875"/>
    </location>
</feature>
<accession>A0ABQ6CYF0</accession>
<reference evidence="4" key="1">
    <citation type="journal article" date="2019" name="Int. J. Syst. Evol. Microbiol.">
        <title>The Global Catalogue of Microorganisms (GCM) 10K type strain sequencing project: providing services to taxonomists for standard genome sequencing and annotation.</title>
        <authorList>
            <consortium name="The Broad Institute Genomics Platform"/>
            <consortium name="The Broad Institute Genome Sequencing Center for Infectious Disease"/>
            <person name="Wu L."/>
            <person name="Ma J."/>
        </authorList>
    </citation>
    <scope>NUCLEOTIDE SEQUENCE [LARGE SCALE GENOMIC DNA]</scope>
    <source>
        <strain evidence="4">NBRC 101365</strain>
    </source>
</reference>
<dbReference type="PANTHER" id="PTHR32063">
    <property type="match status" value="1"/>
</dbReference>
<proteinExistence type="predicted"/>
<name>A0ABQ6CYF0_9HYPH</name>
<dbReference type="Gene3D" id="3.30.2090.10">
    <property type="entry name" value="Multidrug efflux transporter AcrB TolC docking domain, DN and DC subdomains"/>
    <property type="match status" value="2"/>
</dbReference>
<feature type="transmembrane region" description="Helical" evidence="2">
    <location>
        <begin position="985"/>
        <end position="1011"/>
    </location>
</feature>
<dbReference type="Gene3D" id="3.30.70.1320">
    <property type="entry name" value="Multidrug efflux transporter AcrB pore domain like"/>
    <property type="match status" value="1"/>
</dbReference>
<dbReference type="Gene3D" id="3.30.70.1440">
    <property type="entry name" value="Multidrug efflux transporter AcrB pore domain"/>
    <property type="match status" value="1"/>
</dbReference>
<feature type="transmembrane region" description="Helical" evidence="2">
    <location>
        <begin position="522"/>
        <end position="546"/>
    </location>
</feature>
<evidence type="ECO:0000256" key="2">
    <source>
        <dbReference type="SAM" id="Phobius"/>
    </source>
</evidence>
<feature type="transmembrane region" description="Helical" evidence="2">
    <location>
        <begin position="359"/>
        <end position="380"/>
    </location>
</feature>
<dbReference type="InterPro" id="IPR027463">
    <property type="entry name" value="AcrB_DN_DC_subdom"/>
</dbReference>
<feature type="compositionally biased region" description="Basic and acidic residues" evidence="1">
    <location>
        <begin position="1028"/>
        <end position="1043"/>
    </location>
</feature>
<dbReference type="Proteomes" id="UP001156882">
    <property type="component" value="Unassembled WGS sequence"/>
</dbReference>
<feature type="transmembrane region" description="Helical" evidence="2">
    <location>
        <begin position="954"/>
        <end position="973"/>
    </location>
</feature>
<keyword evidence="2" id="KW-0472">Membrane</keyword>
<keyword evidence="4" id="KW-1185">Reference proteome</keyword>
<feature type="transmembrane region" description="Helical" evidence="2">
    <location>
        <begin position="12"/>
        <end position="28"/>
    </location>
</feature>
<comment type="caution">
    <text evidence="3">The sequence shown here is derived from an EMBL/GenBank/DDBJ whole genome shotgun (WGS) entry which is preliminary data.</text>
</comment>